<dbReference type="SMART" id="SM00479">
    <property type="entry name" value="EXOIII"/>
    <property type="match status" value="1"/>
</dbReference>
<evidence type="ECO:0000256" key="4">
    <source>
        <dbReference type="ARBA" id="ARBA00022801"/>
    </source>
</evidence>
<keyword evidence="9" id="KW-0411">Iron-sulfur</keyword>
<comment type="caution">
    <text evidence="16">The sequence shown here is derived from an EMBL/GenBank/DDBJ whole genome shotgun (WGS) entry which is preliminary data.</text>
</comment>
<dbReference type="NCBIfam" id="TIGR01407">
    <property type="entry name" value="dinG_rel"/>
    <property type="match status" value="1"/>
</dbReference>
<dbReference type="PANTHER" id="PTHR11472:SF34">
    <property type="entry name" value="REGULATOR OF TELOMERE ELONGATION HELICASE 1"/>
    <property type="match status" value="1"/>
</dbReference>
<dbReference type="Pfam" id="PF00929">
    <property type="entry name" value="RNase_T"/>
    <property type="match status" value="1"/>
</dbReference>
<dbReference type="InterPro" id="IPR006054">
    <property type="entry name" value="DnaQ"/>
</dbReference>
<evidence type="ECO:0000256" key="13">
    <source>
        <dbReference type="RuleBase" id="RU364106"/>
    </source>
</evidence>
<dbReference type="HAMAP" id="MF_02206">
    <property type="entry name" value="DinG_exonucl"/>
    <property type="match status" value="1"/>
</dbReference>
<proteinExistence type="inferred from homology"/>
<gene>
    <name evidence="12 13 16" type="primary">dinG</name>
    <name evidence="16" type="ORF">N7Z68_00660</name>
</gene>
<keyword evidence="1 12" id="KW-0540">Nuclease</keyword>
<evidence type="ECO:0000256" key="2">
    <source>
        <dbReference type="ARBA" id="ARBA00022723"/>
    </source>
</evidence>
<dbReference type="InterPro" id="IPR014001">
    <property type="entry name" value="Helicase_ATP-bd"/>
</dbReference>
<dbReference type="Gene3D" id="3.40.50.300">
    <property type="entry name" value="P-loop containing nucleotide triphosphate hydrolases"/>
    <property type="match status" value="2"/>
</dbReference>
<dbReference type="NCBIfam" id="NF005981">
    <property type="entry name" value="PRK08074.1"/>
    <property type="match status" value="1"/>
</dbReference>
<dbReference type="SMART" id="SM00487">
    <property type="entry name" value="DEXDc"/>
    <property type="match status" value="1"/>
</dbReference>
<dbReference type="InterPro" id="IPR006310">
    <property type="entry name" value="DinG"/>
</dbReference>
<dbReference type="InterPro" id="IPR045028">
    <property type="entry name" value="DinG/Rad3-like"/>
</dbReference>
<dbReference type="Gene3D" id="3.30.420.10">
    <property type="entry name" value="Ribonuclease H-like superfamily/Ribonuclease H"/>
    <property type="match status" value="1"/>
</dbReference>
<keyword evidence="10" id="KW-0238">DNA-binding</keyword>
<dbReference type="SUPFAM" id="SSF52540">
    <property type="entry name" value="P-loop containing nucleoside triphosphate hydrolases"/>
    <property type="match status" value="2"/>
</dbReference>
<evidence type="ECO:0000256" key="8">
    <source>
        <dbReference type="ARBA" id="ARBA00023004"/>
    </source>
</evidence>
<feature type="coiled-coil region" evidence="14">
    <location>
        <begin position="584"/>
        <end position="639"/>
    </location>
</feature>
<evidence type="ECO:0000313" key="16">
    <source>
        <dbReference type="EMBL" id="MDE5411891.1"/>
    </source>
</evidence>
<evidence type="ECO:0000256" key="6">
    <source>
        <dbReference type="ARBA" id="ARBA00022839"/>
    </source>
</evidence>
<sequence>MKETRFVVVDIETTGHSAQQDRIIQIGAVLVQDGEIIERFTSFVNPQMKIPPFIESLTGISDEMVALAPTFEQVIPELLQMLEGSYFVAHNVQFDLSFLQAQLDEVGYLPFQGPILDTVELSRLLLPNEESYKLQQLAESFNFQHDRPHQADSDAEVTALLLLKMIHKLEGLPLITLQKLKEITTRLKSDFDILLDPLISNKLTSFNEEDEQNFDIYRQIAIRKKKLEVSVEEEVLIAQPQLKSFVEDIFTNLGEMKKIFPNYTVRTGQLEMIEAVSDAYENRSHLLVEAGTGTGKSLGYLIPSVFYAKTFGRRVVVSTHTILLQQQLLDRDIPALKKMLPFTFKVALLKGRSHYLCLRKFEQKLQSHLDDNYDTLLSKGQILIWLTETTTGDVEELNLPSGGRSFWLEIQSEPNSCSGPQCPWFSRCFYQHAKKMAQKADVIITNHALLFTDVAQNHSIIPSYSQAVIDEAHHFEDVASNHLGVSTDFHQMAFLFNRLANSKESIFSLYEKCGQVPTIEKKALEMKIETCKFEIDELFRMLHSYVLKMKKSSTEVGRLSYRYCAPNEQGSLWQSILECGLRVHTFLKELNEQLQQYVQKLNDNIDDLSWENRGTITDFQGVTNDFEEMKQNIEQLLLEYDPNAVYWIEIEEKGAKNATYLFKKQVQLKETLADEFFTKKDSVILTSATLSVKESFSYFIERLGLEDFGPKSLMIPSPFDYSSQSKLYIPTDTFSINEEPDLFVSDTAEKIIRLAHVTKGRMLILFTSFKMLKETYQIIKDRMEEDEFYLIGQGINSGSRTKLIKTFKQSDQAILFGTSSFWEGIDIPGEDLSCLVIVRLPFSPPDDPVLQARSEHMKLEGKNPFMNLALPQAIIRFKQGVGRLIRSESDRGVIVVMDQRVTLTRYGKMFLQSIADVPVLKMNTNELLTDLKEWYRS</sequence>
<dbReference type="SUPFAM" id="SSF53098">
    <property type="entry name" value="Ribonuclease H-like"/>
    <property type="match status" value="1"/>
</dbReference>
<keyword evidence="14" id="KW-0175">Coiled coil</keyword>
<dbReference type="Pfam" id="PF13307">
    <property type="entry name" value="Helicase_C_2"/>
    <property type="match status" value="1"/>
</dbReference>
<keyword evidence="2" id="KW-0479">Metal-binding</keyword>
<evidence type="ECO:0000256" key="5">
    <source>
        <dbReference type="ARBA" id="ARBA00022806"/>
    </source>
</evidence>
<evidence type="ECO:0000313" key="17">
    <source>
        <dbReference type="Proteomes" id="UP001148125"/>
    </source>
</evidence>
<keyword evidence="3 12" id="KW-0547">Nucleotide-binding</keyword>
<dbReference type="RefSeq" id="WP_275116526.1">
    <property type="nucleotide sequence ID" value="NZ_JAOTPO010000001.1"/>
</dbReference>
<dbReference type="InterPro" id="IPR036397">
    <property type="entry name" value="RNaseH_sf"/>
</dbReference>
<feature type="short sequence motif" description="DEAH box" evidence="12">
    <location>
        <begin position="470"/>
        <end position="473"/>
    </location>
</feature>
<dbReference type="InterPro" id="IPR013520">
    <property type="entry name" value="Ribonucl_H"/>
</dbReference>
<comment type="similarity">
    <text evidence="12 13">Belongs to the helicase family. DinG subfamily. Type 2 sub-subfamily.</text>
</comment>
<dbReference type="InterPro" id="IPR010614">
    <property type="entry name" value="RAD3-like_helicase_DEAD"/>
</dbReference>
<evidence type="ECO:0000256" key="14">
    <source>
        <dbReference type="SAM" id="Coils"/>
    </source>
</evidence>
<accession>A0ABT5V8W9</accession>
<dbReference type="GO" id="GO:0016787">
    <property type="term" value="F:hydrolase activity"/>
    <property type="evidence" value="ECO:0007669"/>
    <property type="project" value="UniProtKB-KW"/>
</dbReference>
<keyword evidence="7 12" id="KW-0067">ATP-binding</keyword>
<keyword evidence="8" id="KW-0408">Iron</keyword>
<dbReference type="GO" id="GO:0003678">
    <property type="term" value="F:DNA helicase activity"/>
    <property type="evidence" value="ECO:0007669"/>
    <property type="project" value="UniProtKB-EC"/>
</dbReference>
<keyword evidence="11" id="KW-0413">Isomerase</keyword>
<keyword evidence="17" id="KW-1185">Reference proteome</keyword>
<dbReference type="CDD" id="cd06127">
    <property type="entry name" value="DEDDh"/>
    <property type="match status" value="1"/>
</dbReference>
<evidence type="ECO:0000256" key="12">
    <source>
        <dbReference type="HAMAP-Rule" id="MF_02206"/>
    </source>
</evidence>
<dbReference type="SMART" id="SM00491">
    <property type="entry name" value="HELICc2"/>
    <property type="match status" value="1"/>
</dbReference>
<dbReference type="InterPro" id="IPR012337">
    <property type="entry name" value="RNaseH-like_sf"/>
</dbReference>
<dbReference type="EMBL" id="JAOTPO010000001">
    <property type="protein sequence ID" value="MDE5411891.1"/>
    <property type="molecule type" value="Genomic_DNA"/>
</dbReference>
<organism evidence="16 17">
    <name type="scientific">Alkalihalobacterium chitinilyticum</name>
    <dbReference type="NCBI Taxonomy" id="2980103"/>
    <lineage>
        <taxon>Bacteria</taxon>
        <taxon>Bacillati</taxon>
        <taxon>Bacillota</taxon>
        <taxon>Bacilli</taxon>
        <taxon>Bacillales</taxon>
        <taxon>Bacillaceae</taxon>
        <taxon>Alkalihalobacterium</taxon>
    </lineage>
</organism>
<evidence type="ECO:0000256" key="11">
    <source>
        <dbReference type="ARBA" id="ARBA00023235"/>
    </source>
</evidence>
<protein>
    <recommendedName>
        <fullName evidence="12 13">3'-5' exonuclease DinG</fullName>
        <ecNumber evidence="12 13">3.1.-.-</ecNumber>
    </recommendedName>
</protein>
<evidence type="ECO:0000256" key="3">
    <source>
        <dbReference type="ARBA" id="ARBA00022741"/>
    </source>
</evidence>
<reference evidence="16" key="1">
    <citation type="submission" date="2024-05" db="EMBL/GenBank/DDBJ databases">
        <title>Alkalihalobacillus sp. strain MEB203 novel alkaliphilic bacterium from Lonar Lake, India.</title>
        <authorList>
            <person name="Joshi A."/>
            <person name="Thite S."/>
            <person name="Mengade P."/>
        </authorList>
    </citation>
    <scope>NUCLEOTIDE SEQUENCE</scope>
    <source>
        <strain evidence="16">MEB 203</strain>
    </source>
</reference>
<evidence type="ECO:0000256" key="10">
    <source>
        <dbReference type="ARBA" id="ARBA00023125"/>
    </source>
</evidence>
<keyword evidence="4 12" id="KW-0378">Hydrolase</keyword>
<dbReference type="InterPro" id="IPR027417">
    <property type="entry name" value="P-loop_NTPase"/>
</dbReference>
<feature type="domain" description="Helicase ATP-binding" evidence="15">
    <location>
        <begin position="255"/>
        <end position="531"/>
    </location>
</feature>
<dbReference type="PANTHER" id="PTHR11472">
    <property type="entry name" value="DNA REPAIR DEAD HELICASE RAD3/XP-D SUBFAMILY MEMBER"/>
    <property type="match status" value="1"/>
</dbReference>
<dbReference type="Proteomes" id="UP001148125">
    <property type="component" value="Unassembled WGS sequence"/>
</dbReference>
<evidence type="ECO:0000256" key="1">
    <source>
        <dbReference type="ARBA" id="ARBA00022722"/>
    </source>
</evidence>
<name>A0ABT5V8W9_9BACI</name>
<dbReference type="Pfam" id="PF06733">
    <property type="entry name" value="DEAD_2"/>
    <property type="match status" value="1"/>
</dbReference>
<dbReference type="InterPro" id="IPR014013">
    <property type="entry name" value="Helic_SF1/SF2_ATP-bd_DinG/Rad3"/>
</dbReference>
<dbReference type="PROSITE" id="PS51193">
    <property type="entry name" value="HELICASE_ATP_BIND_2"/>
    <property type="match status" value="1"/>
</dbReference>
<dbReference type="NCBIfam" id="TIGR00573">
    <property type="entry name" value="dnaq"/>
    <property type="match status" value="1"/>
</dbReference>
<evidence type="ECO:0000256" key="7">
    <source>
        <dbReference type="ARBA" id="ARBA00022840"/>
    </source>
</evidence>
<evidence type="ECO:0000259" key="15">
    <source>
        <dbReference type="PROSITE" id="PS51193"/>
    </source>
</evidence>
<comment type="function">
    <text evidence="12 13">3'-5' exonuclease.</text>
</comment>
<keyword evidence="6 12" id="KW-0269">Exonuclease</keyword>
<dbReference type="InterPro" id="IPR006555">
    <property type="entry name" value="ATP-dep_Helicase_C"/>
</dbReference>
<feature type="binding site" evidence="12">
    <location>
        <begin position="290"/>
        <end position="297"/>
    </location>
    <ligand>
        <name>ATP</name>
        <dbReference type="ChEBI" id="CHEBI:30616"/>
    </ligand>
</feature>
<keyword evidence="5 16" id="KW-0347">Helicase</keyword>
<dbReference type="EC" id="3.1.-.-" evidence="12 13"/>
<evidence type="ECO:0000256" key="9">
    <source>
        <dbReference type="ARBA" id="ARBA00023014"/>
    </source>
</evidence>